<protein>
    <submittedName>
        <fullName evidence="1">Uncharacterized protein</fullName>
    </submittedName>
</protein>
<name>B0MX57_9BACT</name>
<reference evidence="1" key="2">
    <citation type="submission" date="2013-09" db="EMBL/GenBank/DDBJ databases">
        <title>Draft genome sequence of Alistipes putredinis (DSM 17216).</title>
        <authorList>
            <person name="Sudarsanam P."/>
            <person name="Ley R."/>
            <person name="Guruge J."/>
            <person name="Turnbaugh P.J."/>
            <person name="Mahowald M."/>
            <person name="Liep D."/>
            <person name="Gordon J."/>
        </authorList>
    </citation>
    <scope>NUCLEOTIDE SEQUENCE</scope>
    <source>
        <strain evidence="1">DSM 17216</strain>
    </source>
</reference>
<sequence>MFHRLRDGEHCLYDALRRVGIFHRRAVQLQNAFLYCGYRTFAICEGKAEPVRTLPDAEFEKGNSTFVIDEGRGCLQVTPGRENEAKNSTFGLNCAGPYDMVILTRNFPAEDLPAAAARAARTGATLCVMNPYHGSARGEACRRIVREHRSTTVDNRGYLLVFNNHLPKQHFKL</sequence>
<organism evidence="1 2">
    <name type="scientific">Alistipes putredinis DSM 17216</name>
    <dbReference type="NCBI Taxonomy" id="445970"/>
    <lineage>
        <taxon>Bacteria</taxon>
        <taxon>Pseudomonadati</taxon>
        <taxon>Bacteroidota</taxon>
        <taxon>Bacteroidia</taxon>
        <taxon>Bacteroidales</taxon>
        <taxon>Rikenellaceae</taxon>
        <taxon>Alistipes</taxon>
    </lineage>
</organism>
<dbReference type="HOGENOM" id="CLU_1544414_0_0_10"/>
<reference evidence="1" key="1">
    <citation type="submission" date="2007-10" db="EMBL/GenBank/DDBJ databases">
        <authorList>
            <person name="Fulton L."/>
            <person name="Clifton S."/>
            <person name="Fulton B."/>
            <person name="Xu J."/>
            <person name="Minx P."/>
            <person name="Pepin K.H."/>
            <person name="Johnson M."/>
            <person name="Thiruvilangam P."/>
            <person name="Bhonagiri V."/>
            <person name="Nash W.E."/>
            <person name="Mardis E.R."/>
            <person name="Wilson R.K."/>
        </authorList>
    </citation>
    <scope>NUCLEOTIDE SEQUENCE [LARGE SCALE GENOMIC DNA]</scope>
    <source>
        <strain evidence="1">DSM 17216</strain>
    </source>
</reference>
<dbReference type="Proteomes" id="UP000005819">
    <property type="component" value="Unassembled WGS sequence"/>
</dbReference>
<evidence type="ECO:0000313" key="2">
    <source>
        <dbReference type="Proteomes" id="UP000005819"/>
    </source>
</evidence>
<accession>B0MX57</accession>
<comment type="caution">
    <text evidence="1">The sequence shown here is derived from an EMBL/GenBank/DDBJ whole genome shotgun (WGS) entry which is preliminary data.</text>
</comment>
<dbReference type="EMBL" id="ABFK02000020">
    <property type="protein sequence ID" value="EDS02274.1"/>
    <property type="molecule type" value="Genomic_DNA"/>
</dbReference>
<proteinExistence type="predicted"/>
<gene>
    <name evidence="1" type="ORF">ALIPUT_01794</name>
</gene>
<evidence type="ECO:0000313" key="1">
    <source>
        <dbReference type="EMBL" id="EDS02274.1"/>
    </source>
</evidence>
<keyword evidence="2" id="KW-1185">Reference proteome</keyword>
<dbReference type="AlphaFoldDB" id="B0MX57"/>